<feature type="transmembrane region" description="Helical" evidence="1">
    <location>
        <begin position="73"/>
        <end position="92"/>
    </location>
</feature>
<reference evidence="2 3" key="1">
    <citation type="submission" date="2024-10" db="EMBL/GenBank/DDBJ databases">
        <title>The Natural Products Discovery Center: Release of the First 8490 Sequenced Strains for Exploring Actinobacteria Biosynthetic Diversity.</title>
        <authorList>
            <person name="Kalkreuter E."/>
            <person name="Kautsar S.A."/>
            <person name="Yang D."/>
            <person name="Bader C.D."/>
            <person name="Teijaro C.N."/>
            <person name="Fluegel L."/>
            <person name="Davis C.M."/>
            <person name="Simpson J.R."/>
            <person name="Lauterbach L."/>
            <person name="Steele A.D."/>
            <person name="Gui C."/>
            <person name="Meng S."/>
            <person name="Li G."/>
            <person name="Viehrig K."/>
            <person name="Ye F."/>
            <person name="Su P."/>
            <person name="Kiefer A.F."/>
            <person name="Nichols A."/>
            <person name="Cepeda A.J."/>
            <person name="Yan W."/>
            <person name="Fan B."/>
            <person name="Jiang Y."/>
            <person name="Adhikari A."/>
            <person name="Zheng C.-J."/>
            <person name="Schuster L."/>
            <person name="Cowan T.M."/>
            <person name="Smanski M.J."/>
            <person name="Chevrette M.G."/>
            <person name="De Carvalho L.P.S."/>
            <person name="Shen B."/>
        </authorList>
    </citation>
    <scope>NUCLEOTIDE SEQUENCE [LARGE SCALE GENOMIC DNA]</scope>
    <source>
        <strain evidence="2 3">NPDC002593</strain>
    </source>
</reference>
<feature type="transmembrane region" description="Helical" evidence="1">
    <location>
        <begin position="104"/>
        <end position="125"/>
    </location>
</feature>
<protein>
    <recommendedName>
        <fullName evidence="4">Fusaric acid resistance protein-like</fullName>
    </recommendedName>
</protein>
<keyword evidence="1" id="KW-0812">Transmembrane</keyword>
<evidence type="ECO:0000256" key="1">
    <source>
        <dbReference type="SAM" id="Phobius"/>
    </source>
</evidence>
<feature type="transmembrane region" description="Helical" evidence="1">
    <location>
        <begin position="132"/>
        <end position="152"/>
    </location>
</feature>
<evidence type="ECO:0000313" key="2">
    <source>
        <dbReference type="EMBL" id="MFF3573514.1"/>
    </source>
</evidence>
<feature type="transmembrane region" description="Helical" evidence="1">
    <location>
        <begin position="306"/>
        <end position="322"/>
    </location>
</feature>
<feature type="transmembrane region" description="Helical" evidence="1">
    <location>
        <begin position="403"/>
        <end position="420"/>
    </location>
</feature>
<accession>A0ABW6SE79</accession>
<feature type="transmembrane region" description="Helical" evidence="1">
    <location>
        <begin position="357"/>
        <end position="376"/>
    </location>
</feature>
<feature type="transmembrane region" description="Helical" evidence="1">
    <location>
        <begin position="51"/>
        <end position="68"/>
    </location>
</feature>
<organism evidence="2 3">
    <name type="scientific">Nocardia jiangxiensis</name>
    <dbReference type="NCBI Taxonomy" id="282685"/>
    <lineage>
        <taxon>Bacteria</taxon>
        <taxon>Bacillati</taxon>
        <taxon>Actinomycetota</taxon>
        <taxon>Actinomycetes</taxon>
        <taxon>Mycobacteriales</taxon>
        <taxon>Nocardiaceae</taxon>
        <taxon>Nocardia</taxon>
    </lineage>
</organism>
<keyword evidence="3" id="KW-1185">Reference proteome</keyword>
<keyword evidence="1" id="KW-0472">Membrane</keyword>
<sequence>MRYAHGTVESITAFLATIVAGLSLTLPVDFRWGIDSGPLQLNMLANSQPRAIAAGAIVAVIVSTFAATALNELVAWCTALFGIAVLFVNHLLGRSAGPESSLTTLNFLDALAGGVLLGGLGAAVLHRRTAAFGWTVGAIGSIVIVEALPAPFRTGMADHHVRANWVPGNSPPTWMIGLVLVLIAISAYLNRRQPPANRLSVELPIAPIVTGVILIASRLFLAGWIARHADSALSIAVCAAVTVVITGVAALLLPGRDGMFVLLAAALTASGNAVVPAAIPQWSVAILILLCAAGVLIGVRWSSLPIALTAAAALALAAVLLTHVHNSVTDAIVEVALVLIAGYCLGTSPPRHSASRVLAIVILLVPSVIIALRARLSFGTCDMVGADRAVVCEFDERTSAAPGWTALAMIAGYAVFAYVISRKPMVPEAAPTTPRTTPSP</sequence>
<keyword evidence="1" id="KW-1133">Transmembrane helix</keyword>
<evidence type="ECO:0008006" key="4">
    <source>
        <dbReference type="Google" id="ProtNLM"/>
    </source>
</evidence>
<feature type="transmembrane region" description="Helical" evidence="1">
    <location>
        <begin position="281"/>
        <end position="299"/>
    </location>
</feature>
<evidence type="ECO:0000313" key="3">
    <source>
        <dbReference type="Proteomes" id="UP001601992"/>
    </source>
</evidence>
<comment type="caution">
    <text evidence="2">The sequence shown here is derived from an EMBL/GenBank/DDBJ whole genome shotgun (WGS) entry which is preliminary data.</text>
</comment>
<name>A0ABW6SE79_9NOCA</name>
<feature type="transmembrane region" description="Helical" evidence="1">
    <location>
        <begin position="172"/>
        <end position="189"/>
    </location>
</feature>
<gene>
    <name evidence="2" type="ORF">ACFYXQ_37735</name>
</gene>
<dbReference type="EMBL" id="JBIAQY010000019">
    <property type="protein sequence ID" value="MFF3573514.1"/>
    <property type="molecule type" value="Genomic_DNA"/>
</dbReference>
<dbReference type="RefSeq" id="WP_040827086.1">
    <property type="nucleotide sequence ID" value="NZ_JBIAQY010000019.1"/>
</dbReference>
<feature type="transmembrane region" description="Helical" evidence="1">
    <location>
        <begin position="259"/>
        <end position="275"/>
    </location>
</feature>
<feature type="transmembrane region" description="Helical" evidence="1">
    <location>
        <begin position="232"/>
        <end position="252"/>
    </location>
</feature>
<feature type="transmembrane region" description="Helical" evidence="1">
    <location>
        <begin position="328"/>
        <end position="345"/>
    </location>
</feature>
<proteinExistence type="predicted"/>
<feature type="transmembrane region" description="Helical" evidence="1">
    <location>
        <begin position="201"/>
        <end position="226"/>
    </location>
</feature>
<dbReference type="Proteomes" id="UP001601992">
    <property type="component" value="Unassembled WGS sequence"/>
</dbReference>